<accession>A0A7Y9FNF3</accession>
<evidence type="ECO:0000256" key="1">
    <source>
        <dbReference type="SAM" id="MobiDB-lite"/>
    </source>
</evidence>
<reference evidence="3 4" key="2">
    <citation type="submission" date="2020-08" db="EMBL/GenBank/DDBJ databases">
        <title>The Agave Microbiome: Exploring the role of microbial communities in plant adaptations to desert environments.</title>
        <authorList>
            <person name="Partida-Martinez L.P."/>
        </authorList>
    </citation>
    <scope>NUCLEOTIDE SEQUENCE [LARGE SCALE GENOMIC DNA]</scope>
    <source>
        <strain evidence="3 4">AS2.3</strain>
    </source>
</reference>
<dbReference type="AlphaFoldDB" id="A0A7Y9FNF3"/>
<evidence type="ECO:0000313" key="3">
    <source>
        <dbReference type="EMBL" id="NYD90489.1"/>
    </source>
</evidence>
<gene>
    <name evidence="3" type="ORF">HD841_002286</name>
</gene>
<evidence type="ECO:0000256" key="2">
    <source>
        <dbReference type="SAM" id="Phobius"/>
    </source>
</evidence>
<dbReference type="Proteomes" id="UP000517753">
    <property type="component" value="Unassembled WGS sequence"/>
</dbReference>
<name>A0A7Y9FNF3_9SPHN</name>
<keyword evidence="2" id="KW-1133">Transmembrane helix</keyword>
<keyword evidence="2" id="KW-0812">Transmembrane</keyword>
<keyword evidence="4" id="KW-1185">Reference proteome</keyword>
<keyword evidence="2" id="KW-0472">Membrane</keyword>
<proteinExistence type="predicted"/>
<feature type="region of interest" description="Disordered" evidence="1">
    <location>
        <begin position="1"/>
        <end position="21"/>
    </location>
</feature>
<sequence>MIKRPVPAGGHTHSPSSSTRAAPLTGIVVGSAISLVLWALMLAIVLAVR</sequence>
<feature type="transmembrane region" description="Helical" evidence="2">
    <location>
        <begin position="24"/>
        <end position="48"/>
    </location>
</feature>
<dbReference type="RefSeq" id="WP_179508974.1">
    <property type="nucleotide sequence ID" value="NZ_JACCBY010000003.1"/>
</dbReference>
<protein>
    <submittedName>
        <fullName evidence="3">Uncharacterized protein</fullName>
    </submittedName>
</protein>
<organism evidence="3 4">
    <name type="scientific">Sphingomonas melonis</name>
    <dbReference type="NCBI Taxonomy" id="152682"/>
    <lineage>
        <taxon>Bacteria</taxon>
        <taxon>Pseudomonadati</taxon>
        <taxon>Pseudomonadota</taxon>
        <taxon>Alphaproteobacteria</taxon>
        <taxon>Sphingomonadales</taxon>
        <taxon>Sphingomonadaceae</taxon>
        <taxon>Sphingomonas</taxon>
    </lineage>
</organism>
<comment type="caution">
    <text evidence="3">The sequence shown here is derived from an EMBL/GenBank/DDBJ whole genome shotgun (WGS) entry which is preliminary data.</text>
</comment>
<reference evidence="3 4" key="1">
    <citation type="submission" date="2020-07" db="EMBL/GenBank/DDBJ databases">
        <authorList>
            <person name="Partida-Martinez L."/>
            <person name="Huntemann M."/>
            <person name="Clum A."/>
            <person name="Wang J."/>
            <person name="Palaniappan K."/>
            <person name="Ritter S."/>
            <person name="Chen I.-M."/>
            <person name="Stamatis D."/>
            <person name="Reddy T."/>
            <person name="O'Malley R."/>
            <person name="Daum C."/>
            <person name="Shapiro N."/>
            <person name="Ivanova N."/>
            <person name="Kyrpides N."/>
            <person name="Woyke T."/>
        </authorList>
    </citation>
    <scope>NUCLEOTIDE SEQUENCE [LARGE SCALE GENOMIC DNA]</scope>
    <source>
        <strain evidence="3 4">AS2.3</strain>
    </source>
</reference>
<dbReference type="EMBL" id="JACCBY010000003">
    <property type="protein sequence ID" value="NYD90489.1"/>
    <property type="molecule type" value="Genomic_DNA"/>
</dbReference>
<evidence type="ECO:0000313" key="4">
    <source>
        <dbReference type="Proteomes" id="UP000517753"/>
    </source>
</evidence>